<dbReference type="Proteomes" id="UP000663865">
    <property type="component" value="Unassembled WGS sequence"/>
</dbReference>
<gene>
    <name evidence="2" type="ORF">KIK155_LOCUS2088</name>
    <name evidence="3" type="ORF">TOA249_LOCUS7845</name>
</gene>
<dbReference type="EMBL" id="CAJNYV010000053">
    <property type="protein sequence ID" value="CAF3334687.1"/>
    <property type="molecule type" value="Genomic_DNA"/>
</dbReference>
<proteinExistence type="predicted"/>
<dbReference type="EMBL" id="CAJOBS010000360">
    <property type="protein sequence ID" value="CAF4559805.1"/>
    <property type="molecule type" value="Genomic_DNA"/>
</dbReference>
<evidence type="ECO:0000313" key="3">
    <source>
        <dbReference type="EMBL" id="CAF4559805.1"/>
    </source>
</evidence>
<evidence type="ECO:0000256" key="1">
    <source>
        <dbReference type="SAM" id="MobiDB-lite"/>
    </source>
</evidence>
<protein>
    <submittedName>
        <fullName evidence="3">Uncharacterized protein</fullName>
    </submittedName>
</protein>
<feature type="compositionally biased region" description="Basic and acidic residues" evidence="1">
    <location>
        <begin position="1"/>
        <end position="17"/>
    </location>
</feature>
<reference evidence="3" key="1">
    <citation type="submission" date="2021-02" db="EMBL/GenBank/DDBJ databases">
        <authorList>
            <person name="Nowell W R."/>
        </authorList>
    </citation>
    <scope>NUCLEOTIDE SEQUENCE</scope>
</reference>
<accession>A0A820ZB29</accession>
<dbReference type="AlphaFoldDB" id="A0A820ZB29"/>
<sequence>MPTKNESLEEKKEESRPPKAVAPIANAVPPITSCQSKQTVANTSSSNVTLNLPKLHHHKQYHHHQEQLYQLICNHVLTV</sequence>
<dbReference type="Proteomes" id="UP000663838">
    <property type="component" value="Unassembled WGS sequence"/>
</dbReference>
<feature type="region of interest" description="Disordered" evidence="1">
    <location>
        <begin position="1"/>
        <end position="22"/>
    </location>
</feature>
<evidence type="ECO:0000313" key="2">
    <source>
        <dbReference type="EMBL" id="CAF3334687.1"/>
    </source>
</evidence>
<evidence type="ECO:0000313" key="4">
    <source>
        <dbReference type="Proteomes" id="UP000663838"/>
    </source>
</evidence>
<name>A0A820ZB29_9BILA</name>
<comment type="caution">
    <text evidence="3">The sequence shown here is derived from an EMBL/GenBank/DDBJ whole genome shotgun (WGS) entry which is preliminary data.</text>
</comment>
<organism evidence="3 4">
    <name type="scientific">Rotaria socialis</name>
    <dbReference type="NCBI Taxonomy" id="392032"/>
    <lineage>
        <taxon>Eukaryota</taxon>
        <taxon>Metazoa</taxon>
        <taxon>Spiralia</taxon>
        <taxon>Gnathifera</taxon>
        <taxon>Rotifera</taxon>
        <taxon>Eurotatoria</taxon>
        <taxon>Bdelloidea</taxon>
        <taxon>Philodinida</taxon>
        <taxon>Philodinidae</taxon>
        <taxon>Rotaria</taxon>
    </lineage>
</organism>